<dbReference type="RefSeq" id="WP_130108044.1">
    <property type="nucleotide sequence ID" value="NZ_CP025781.1"/>
</dbReference>
<evidence type="ECO:0000313" key="2">
    <source>
        <dbReference type="Proteomes" id="UP000515917"/>
    </source>
</evidence>
<dbReference type="KEGG" id="ifl:C1H71_19750"/>
<name>A0A7G3GEI1_9NEIS</name>
<protein>
    <submittedName>
        <fullName evidence="1">Uncharacterized protein</fullName>
    </submittedName>
</protein>
<organism evidence="1 2">
    <name type="scientific">Iodobacter fluviatilis</name>
    <dbReference type="NCBI Taxonomy" id="537"/>
    <lineage>
        <taxon>Bacteria</taxon>
        <taxon>Pseudomonadati</taxon>
        <taxon>Pseudomonadota</taxon>
        <taxon>Betaproteobacteria</taxon>
        <taxon>Neisseriales</taxon>
        <taxon>Chitinibacteraceae</taxon>
        <taxon>Iodobacter</taxon>
    </lineage>
</organism>
<keyword evidence="2" id="KW-1185">Reference proteome</keyword>
<accession>A0A7G3GEI1</accession>
<dbReference type="EMBL" id="CP025781">
    <property type="protein sequence ID" value="QBC45539.1"/>
    <property type="molecule type" value="Genomic_DNA"/>
</dbReference>
<dbReference type="Proteomes" id="UP000515917">
    <property type="component" value="Chromosome"/>
</dbReference>
<proteinExistence type="predicted"/>
<evidence type="ECO:0000313" key="1">
    <source>
        <dbReference type="EMBL" id="QBC45539.1"/>
    </source>
</evidence>
<gene>
    <name evidence="1" type="ORF">C1H71_19750</name>
</gene>
<sequence length="85" mass="9747">MLVQVKAPIGAVETAKIVLELRSQFPLADWLKHTDLLRSTFYCQKEALVANYQMAKYWQHKGWCKVGKKKVIATIIQRLKGSLIC</sequence>
<reference evidence="1 2" key="1">
    <citation type="submission" date="2018-01" db="EMBL/GenBank/DDBJ databases">
        <title>Genome sequence of Iodobacter sp. strain PCH194 isolated from Indian Trans-Himalaya.</title>
        <authorList>
            <person name="Kumar V."/>
            <person name="Thakur V."/>
            <person name="Kumar S."/>
            <person name="Singh D."/>
        </authorList>
    </citation>
    <scope>NUCLEOTIDE SEQUENCE [LARGE SCALE GENOMIC DNA]</scope>
    <source>
        <strain evidence="1 2">PCH194</strain>
    </source>
</reference>
<dbReference type="AlphaFoldDB" id="A0A7G3GEI1"/>